<reference evidence="2 3" key="1">
    <citation type="journal article" date="2014" name="Genome Announc.">
        <title>Draft Genome Sequence of the Haloacid-Degrading Burkholderia caribensis Strain MBA4.</title>
        <authorList>
            <person name="Pan Y."/>
            <person name="Kong K.F."/>
            <person name="Tsang J.S."/>
        </authorList>
    </citation>
    <scope>NUCLEOTIDE SEQUENCE [LARGE SCALE GENOMIC DNA]</scope>
    <source>
        <strain evidence="2 3">MBA4</strain>
    </source>
</reference>
<dbReference type="RefSeq" id="WP_035998185.1">
    <property type="nucleotide sequence ID" value="NZ_CP012747.1"/>
</dbReference>
<dbReference type="GeneID" id="69972164"/>
<evidence type="ECO:0000313" key="3">
    <source>
        <dbReference type="Proteomes" id="UP000019146"/>
    </source>
</evidence>
<keyword evidence="1" id="KW-0812">Transmembrane</keyword>
<feature type="transmembrane region" description="Helical" evidence="1">
    <location>
        <begin position="159"/>
        <end position="178"/>
    </location>
</feature>
<dbReference type="Proteomes" id="UP000019146">
    <property type="component" value="Chromosome 2"/>
</dbReference>
<proteinExistence type="predicted"/>
<gene>
    <name evidence="2" type="ORF">K788_00002615</name>
</gene>
<dbReference type="Pfam" id="PF06532">
    <property type="entry name" value="NrsF"/>
    <property type="match status" value="1"/>
</dbReference>
<feature type="transmembrane region" description="Helical" evidence="1">
    <location>
        <begin position="59"/>
        <end position="79"/>
    </location>
</feature>
<feature type="transmembrane region" description="Helical" evidence="1">
    <location>
        <begin position="132"/>
        <end position="153"/>
    </location>
</feature>
<feature type="transmembrane region" description="Helical" evidence="1">
    <location>
        <begin position="190"/>
        <end position="211"/>
    </location>
</feature>
<dbReference type="EMBL" id="CP012747">
    <property type="protein sequence ID" value="ALL68453.1"/>
    <property type="molecule type" value="Genomic_DNA"/>
</dbReference>
<feature type="transmembrane region" description="Helical" evidence="1">
    <location>
        <begin position="26"/>
        <end position="47"/>
    </location>
</feature>
<dbReference type="AlphaFoldDB" id="A0A0N7JV78"/>
<keyword evidence="1" id="KW-1133">Transmembrane helix</keyword>
<feature type="transmembrane region" description="Helical" evidence="1">
    <location>
        <begin position="91"/>
        <end position="111"/>
    </location>
</feature>
<evidence type="ECO:0000313" key="2">
    <source>
        <dbReference type="EMBL" id="ALL68453.1"/>
    </source>
</evidence>
<organism evidence="2 3">
    <name type="scientific">Paraburkholderia caribensis MBA4</name>
    <dbReference type="NCBI Taxonomy" id="1323664"/>
    <lineage>
        <taxon>Bacteria</taxon>
        <taxon>Pseudomonadati</taxon>
        <taxon>Pseudomonadota</taxon>
        <taxon>Betaproteobacteria</taxon>
        <taxon>Burkholderiales</taxon>
        <taxon>Burkholderiaceae</taxon>
        <taxon>Paraburkholderia</taxon>
    </lineage>
</organism>
<keyword evidence="1" id="KW-0472">Membrane</keyword>
<protein>
    <recommendedName>
        <fullName evidence="4">EXTRACYTOPLASMIC FUNCTION ALTERNATIVE SIGMA FACTOR</fullName>
    </recommendedName>
</protein>
<name>A0A0N7JV78_9BURK</name>
<sequence>MKTDELIDLLSRRAEPVDNRIAVRQFAQWLPLAALGSLLMMRTIYGLRPDLPSAAQTGLFWAKLALPACIAIGALIITTRLSRPGAKVGAGWLYIVVPLALVWLGGGFIVGTAAPQDRSLLILGISWRSCPFNILLLSVPGVVATFLAVMSLAPTNLRLAGASAGLLASSIATIAYCFHCPEMSPAFWSIWYVLGMGLVAAIGAALGPRLLRW</sequence>
<dbReference type="KEGG" id="bcai:K788_00002615"/>
<accession>A0A0N7JV78</accession>
<evidence type="ECO:0000256" key="1">
    <source>
        <dbReference type="SAM" id="Phobius"/>
    </source>
</evidence>
<dbReference type="InterPro" id="IPR009495">
    <property type="entry name" value="NrsF"/>
</dbReference>
<evidence type="ECO:0008006" key="4">
    <source>
        <dbReference type="Google" id="ProtNLM"/>
    </source>
</evidence>